<dbReference type="InParanoid" id="A0A6P7NVT7"/>
<organism evidence="1 2">
    <name type="scientific">Betta splendens</name>
    <name type="common">Siamese fighting fish</name>
    <dbReference type="NCBI Taxonomy" id="158456"/>
    <lineage>
        <taxon>Eukaryota</taxon>
        <taxon>Metazoa</taxon>
        <taxon>Chordata</taxon>
        <taxon>Craniata</taxon>
        <taxon>Vertebrata</taxon>
        <taxon>Euteleostomi</taxon>
        <taxon>Actinopterygii</taxon>
        <taxon>Neopterygii</taxon>
        <taxon>Teleostei</taxon>
        <taxon>Neoteleostei</taxon>
        <taxon>Acanthomorphata</taxon>
        <taxon>Anabantaria</taxon>
        <taxon>Anabantiformes</taxon>
        <taxon>Anabantoidei</taxon>
        <taxon>Osphronemidae</taxon>
        <taxon>Betta</taxon>
    </lineage>
</organism>
<sequence length="682" mass="75635">MLVGFFQNNNLYIHTFTPLFLGPSSKSQLFESLRVYLDKKDRLQPIIGLGSVIECVKAGAQALYLCEVCICRLSKSDMRNHIMGSLHRYNYINSWYPHLMSGWKESSDLSKLARPLMDMAKILEGQEGPGDVQLIEVEDDVYQKISTHGENDAITLISSLRAEPESSPETSSSQSQRIVLLAKRPQRQPGKAFKPLRSLYKTKYQVLFEKSSLSGRNSCFFEGYTGTKPLIGLCCVVECQNEAGQTCGFLCHCCRTRPKKGGITYHLTSTSHVYNYLMEAHPEKVKFVNAADESSRGILESLAEKVEEDEGRGNPKVVTAPESICTRMEKKSYNWCVRMLCKLSIGTNYQQQEAAVDGPFQGVPYVPVQAVAPSNWTPQITTGKRKKKSKKATKTVFNVSLPFTDGALLLERSPFSNERVPMCAYSPSSHPAASPSPESQTEGPELFVGNHTDHTSACGAAQLQPDVYNNEGGAWQYVAPKENLRVSVYPDVERSFWGNEEGHGAVAQSKTGTEGQVSAENLSGAAWHHYQQPQYSAPGYVNLTVWQATPPGVGHHGSSDEMVPYVDASRVATYPSLGYSQPHAAPQPRARFHGVEQRQLQPYMEFTERVHAAPHVMTPAALYQDGRYGYGFTADPNYHIRPRTNDNQPFPDPAGGFAVRAVYQPNAHVPPWAPLCYTAQSM</sequence>
<dbReference type="RefSeq" id="XP_029022130.1">
    <property type="nucleotide sequence ID" value="XM_029166297.3"/>
</dbReference>
<dbReference type="FunCoup" id="A0A6P7NVT7">
    <property type="interactions" value="11"/>
</dbReference>
<dbReference type="KEGG" id="bspl:114865300"/>
<dbReference type="AlphaFoldDB" id="A0A6P7NVT7"/>
<dbReference type="GeneID" id="114865300"/>
<evidence type="ECO:0000313" key="2">
    <source>
        <dbReference type="RefSeq" id="XP_029022130.1"/>
    </source>
</evidence>
<protein>
    <submittedName>
        <fullName evidence="2">Uncharacterized protein LOC114865300 isoform X1</fullName>
    </submittedName>
</protein>
<accession>A0A6P7NVT7</accession>
<keyword evidence="1" id="KW-1185">Reference proteome</keyword>
<name>A0A6P7NVT7_BETSP</name>
<reference evidence="2" key="1">
    <citation type="submission" date="2025-08" db="UniProtKB">
        <authorList>
            <consortium name="RefSeq"/>
        </authorList>
    </citation>
    <scope>IDENTIFICATION</scope>
</reference>
<evidence type="ECO:0000313" key="1">
    <source>
        <dbReference type="Proteomes" id="UP000515150"/>
    </source>
</evidence>
<dbReference type="OrthoDB" id="5877502at2759"/>
<dbReference type="Proteomes" id="UP000515150">
    <property type="component" value="Chromosome 11"/>
</dbReference>
<gene>
    <name evidence="2" type="primary">LOC114865300</name>
</gene>
<proteinExistence type="predicted"/>